<evidence type="ECO:0000256" key="3">
    <source>
        <dbReference type="ARBA" id="ARBA00022676"/>
    </source>
</evidence>
<feature type="transmembrane region" description="Helical" evidence="8">
    <location>
        <begin position="244"/>
        <end position="262"/>
    </location>
</feature>
<evidence type="ECO:0000256" key="1">
    <source>
        <dbReference type="ARBA" id="ARBA00004651"/>
    </source>
</evidence>
<evidence type="ECO:0000313" key="11">
    <source>
        <dbReference type="Proteomes" id="UP000033995"/>
    </source>
</evidence>
<feature type="transmembrane region" description="Helical" evidence="8">
    <location>
        <begin position="179"/>
        <end position="198"/>
    </location>
</feature>
<sequence>MIFSVLFFGTIVRLISINQSLWLDEATTAIASQLSLSDFFTHFMSGDFHPPLYYLVIHYWTLVFGYSEIALRFPSVIFGLLTIYLVYLIAREIKVKWPIIAPLFLATSGLHIYYSQEARMYSMATFLVTLTVYLFLKQKWLLFALTLPLIFLTDYLSILILPALITYSYFYDKRILKNMFFSTTPLLITFIIWFPTFFKQLTHGMLVKENANNWWNILGPVTFKNVALIPTKFMIGRVSIESQTIYLSVIITLGFIFALALSKAKNKLVWSWFLVSLIVGVLISFFIPTLTYFRYLFILPAFYLLLSETAGKILIALIIAINLLTSSFYLLNSKFHREDWRSVAKEIGDQKIVFPNDSQKEALIYYGKEENIISVQELKTISNEPVWLSRYVWEIFDPTDSTRLRLIDRGYNMIEEKRYNGVVIQKYESRN</sequence>
<dbReference type="AlphaFoldDB" id="A0A0G0AAM2"/>
<feature type="transmembrane region" description="Helical" evidence="8">
    <location>
        <begin position="268"/>
        <end position="287"/>
    </location>
</feature>
<evidence type="ECO:0000259" key="9">
    <source>
        <dbReference type="Pfam" id="PF13231"/>
    </source>
</evidence>
<dbReference type="Pfam" id="PF13231">
    <property type="entry name" value="PMT_2"/>
    <property type="match status" value="1"/>
</dbReference>
<dbReference type="Proteomes" id="UP000033995">
    <property type="component" value="Unassembled WGS sequence"/>
</dbReference>
<dbReference type="GO" id="GO:0016763">
    <property type="term" value="F:pentosyltransferase activity"/>
    <property type="evidence" value="ECO:0007669"/>
    <property type="project" value="TreeGrafter"/>
</dbReference>
<feature type="transmembrane region" description="Helical" evidence="8">
    <location>
        <begin position="69"/>
        <end position="90"/>
    </location>
</feature>
<evidence type="ECO:0000256" key="2">
    <source>
        <dbReference type="ARBA" id="ARBA00022475"/>
    </source>
</evidence>
<evidence type="ECO:0000256" key="4">
    <source>
        <dbReference type="ARBA" id="ARBA00022679"/>
    </source>
</evidence>
<keyword evidence="2" id="KW-1003">Cell membrane</keyword>
<feature type="transmembrane region" description="Helical" evidence="8">
    <location>
        <begin position="143"/>
        <end position="167"/>
    </location>
</feature>
<keyword evidence="3" id="KW-0328">Glycosyltransferase</keyword>
<keyword evidence="6 8" id="KW-1133">Transmembrane helix</keyword>
<name>A0A0G0AAM2_9BACT</name>
<protein>
    <recommendedName>
        <fullName evidence="9">Glycosyltransferase RgtA/B/C/D-like domain-containing protein</fullName>
    </recommendedName>
</protein>
<evidence type="ECO:0000256" key="8">
    <source>
        <dbReference type="SAM" id="Phobius"/>
    </source>
</evidence>
<evidence type="ECO:0000256" key="5">
    <source>
        <dbReference type="ARBA" id="ARBA00022692"/>
    </source>
</evidence>
<evidence type="ECO:0000256" key="6">
    <source>
        <dbReference type="ARBA" id="ARBA00022989"/>
    </source>
</evidence>
<dbReference type="PANTHER" id="PTHR33908">
    <property type="entry name" value="MANNOSYLTRANSFERASE YKCB-RELATED"/>
    <property type="match status" value="1"/>
</dbReference>
<keyword evidence="5 8" id="KW-0812">Transmembrane</keyword>
<keyword evidence="4" id="KW-0808">Transferase</keyword>
<evidence type="ECO:0000256" key="7">
    <source>
        <dbReference type="ARBA" id="ARBA00023136"/>
    </source>
</evidence>
<feature type="transmembrane region" description="Helical" evidence="8">
    <location>
        <begin position="97"/>
        <end position="114"/>
    </location>
</feature>
<organism evidence="10 11">
    <name type="scientific">Candidatus Woesebacteria bacterium GW2011_GWA2_33_28</name>
    <dbReference type="NCBI Taxonomy" id="1618561"/>
    <lineage>
        <taxon>Bacteria</taxon>
        <taxon>Candidatus Woeseibacteriota</taxon>
    </lineage>
</organism>
<feature type="transmembrane region" description="Helical" evidence="8">
    <location>
        <begin position="313"/>
        <end position="331"/>
    </location>
</feature>
<dbReference type="InterPro" id="IPR038731">
    <property type="entry name" value="RgtA/B/C-like"/>
</dbReference>
<feature type="domain" description="Glycosyltransferase RgtA/B/C/D-like" evidence="9">
    <location>
        <begin position="49"/>
        <end position="195"/>
    </location>
</feature>
<comment type="caution">
    <text evidence="10">The sequence shown here is derived from an EMBL/GenBank/DDBJ whole genome shotgun (WGS) entry which is preliminary data.</text>
</comment>
<proteinExistence type="predicted"/>
<comment type="subcellular location">
    <subcellularLocation>
        <location evidence="1">Cell membrane</location>
        <topology evidence="1">Multi-pass membrane protein</topology>
    </subcellularLocation>
</comment>
<dbReference type="GO" id="GO:0009103">
    <property type="term" value="P:lipopolysaccharide biosynthetic process"/>
    <property type="evidence" value="ECO:0007669"/>
    <property type="project" value="UniProtKB-ARBA"/>
</dbReference>
<gene>
    <name evidence="10" type="ORF">UR38_C0001G0147</name>
</gene>
<evidence type="ECO:0000313" key="10">
    <source>
        <dbReference type="EMBL" id="KKP48351.1"/>
    </source>
</evidence>
<keyword evidence="7 8" id="KW-0472">Membrane</keyword>
<dbReference type="EMBL" id="LBOZ01000001">
    <property type="protein sequence ID" value="KKP48351.1"/>
    <property type="molecule type" value="Genomic_DNA"/>
</dbReference>
<dbReference type="GO" id="GO:0005886">
    <property type="term" value="C:plasma membrane"/>
    <property type="evidence" value="ECO:0007669"/>
    <property type="project" value="UniProtKB-SubCell"/>
</dbReference>
<dbReference type="InterPro" id="IPR050297">
    <property type="entry name" value="LipidA_mod_glycosyltrf_83"/>
</dbReference>
<accession>A0A0G0AAM2</accession>
<reference evidence="10 11" key="1">
    <citation type="journal article" date="2015" name="Nature">
        <title>rRNA introns, odd ribosomes, and small enigmatic genomes across a large radiation of phyla.</title>
        <authorList>
            <person name="Brown C.T."/>
            <person name="Hug L.A."/>
            <person name="Thomas B.C."/>
            <person name="Sharon I."/>
            <person name="Castelle C.J."/>
            <person name="Singh A."/>
            <person name="Wilkins M.J."/>
            <person name="Williams K.H."/>
            <person name="Banfield J.F."/>
        </authorList>
    </citation>
    <scope>NUCLEOTIDE SEQUENCE [LARGE SCALE GENOMIC DNA]</scope>
</reference>
<dbReference type="PANTHER" id="PTHR33908:SF11">
    <property type="entry name" value="MEMBRANE PROTEIN"/>
    <property type="match status" value="1"/>
</dbReference>